<evidence type="ECO:0000313" key="2">
    <source>
        <dbReference type="EMBL" id="CAN95663.1"/>
    </source>
</evidence>
<organism evidence="2 3">
    <name type="scientific">Sorangium cellulosum (strain So ce56)</name>
    <name type="common">Polyangium cellulosum (strain So ce56)</name>
    <dbReference type="NCBI Taxonomy" id="448385"/>
    <lineage>
        <taxon>Bacteria</taxon>
        <taxon>Pseudomonadati</taxon>
        <taxon>Myxococcota</taxon>
        <taxon>Polyangia</taxon>
        <taxon>Polyangiales</taxon>
        <taxon>Polyangiaceae</taxon>
        <taxon>Sorangium</taxon>
    </lineage>
</organism>
<dbReference type="Proteomes" id="UP000002139">
    <property type="component" value="Chromosome"/>
</dbReference>
<dbReference type="PANTHER" id="PTHR37539:SF1">
    <property type="entry name" value="ER-BOUND OXYGENASE MPAB_MPAB'_RUBBER OXYGENASE CATALYTIC DOMAIN-CONTAINING PROTEIN"/>
    <property type="match status" value="1"/>
</dbReference>
<dbReference type="KEGG" id="scl:sce5500"/>
<dbReference type="InterPro" id="IPR018713">
    <property type="entry name" value="MPAB/Lcp_cat_dom"/>
</dbReference>
<dbReference type="Pfam" id="PF09995">
    <property type="entry name" value="MPAB_Lcp_cat"/>
    <property type="match status" value="1"/>
</dbReference>
<dbReference type="GO" id="GO:0016491">
    <property type="term" value="F:oxidoreductase activity"/>
    <property type="evidence" value="ECO:0007669"/>
    <property type="project" value="InterPro"/>
</dbReference>
<evidence type="ECO:0000313" key="3">
    <source>
        <dbReference type="Proteomes" id="UP000002139"/>
    </source>
</evidence>
<dbReference type="eggNOG" id="ENOG502Z7TF">
    <property type="taxonomic scope" value="Bacteria"/>
</dbReference>
<dbReference type="AlphaFoldDB" id="A9G2L7"/>
<reference evidence="2 3" key="1">
    <citation type="journal article" date="2007" name="Nat. Biotechnol.">
        <title>Complete genome sequence of the myxobacterium Sorangium cellulosum.</title>
        <authorList>
            <person name="Schneiker S."/>
            <person name="Perlova O."/>
            <person name="Kaiser O."/>
            <person name="Gerth K."/>
            <person name="Alici A."/>
            <person name="Altmeyer M.O."/>
            <person name="Bartels D."/>
            <person name="Bekel T."/>
            <person name="Beyer S."/>
            <person name="Bode E."/>
            <person name="Bode H.B."/>
            <person name="Bolten C.J."/>
            <person name="Choudhuri J.V."/>
            <person name="Doss S."/>
            <person name="Elnakady Y.A."/>
            <person name="Frank B."/>
            <person name="Gaigalat L."/>
            <person name="Goesmann A."/>
            <person name="Groeger C."/>
            <person name="Gross F."/>
            <person name="Jelsbak L."/>
            <person name="Jelsbak L."/>
            <person name="Kalinowski J."/>
            <person name="Kegler C."/>
            <person name="Knauber T."/>
            <person name="Konietzny S."/>
            <person name="Kopp M."/>
            <person name="Krause L."/>
            <person name="Krug D."/>
            <person name="Linke B."/>
            <person name="Mahmud T."/>
            <person name="Martinez-Arias R."/>
            <person name="McHardy A.C."/>
            <person name="Merai M."/>
            <person name="Meyer F."/>
            <person name="Mormann S."/>
            <person name="Munoz-Dorado J."/>
            <person name="Perez J."/>
            <person name="Pradella S."/>
            <person name="Rachid S."/>
            <person name="Raddatz G."/>
            <person name="Rosenau F."/>
            <person name="Rueckert C."/>
            <person name="Sasse F."/>
            <person name="Scharfe M."/>
            <person name="Schuster S.C."/>
            <person name="Suen G."/>
            <person name="Treuner-Lange A."/>
            <person name="Velicer G.J."/>
            <person name="Vorholter F.-J."/>
            <person name="Weissman K.J."/>
            <person name="Welch R.D."/>
            <person name="Wenzel S.C."/>
            <person name="Whitworth D.E."/>
            <person name="Wilhelm S."/>
            <person name="Wittmann C."/>
            <person name="Bloecker H."/>
            <person name="Puehler A."/>
            <person name="Mueller R."/>
        </authorList>
    </citation>
    <scope>NUCLEOTIDE SEQUENCE [LARGE SCALE GENOMIC DNA]</scope>
    <source>
        <strain evidence="3">So ce56</strain>
    </source>
</reference>
<evidence type="ECO:0000259" key="1">
    <source>
        <dbReference type="Pfam" id="PF09995"/>
    </source>
</evidence>
<dbReference type="InterPro" id="IPR037473">
    <property type="entry name" value="Lcp-like"/>
</dbReference>
<dbReference type="EMBL" id="AM746676">
    <property type="protein sequence ID" value="CAN95663.1"/>
    <property type="molecule type" value="Genomic_DNA"/>
</dbReference>
<dbReference type="PANTHER" id="PTHR37539">
    <property type="entry name" value="SECRETED PROTEIN-RELATED"/>
    <property type="match status" value="1"/>
</dbReference>
<sequence length="404" mass="44265">MPRDILLQPMENATIPARFQDTADARRRFGDQLDRLGPFLLRVDPVADAVVDAFASMPPGQGFRLLEAALARGMDDDRTAKEAPAELRALFASVDHVPLWVDWEAVNRGGAAFLRTGVLGGILLAMQSLILGYASPGGNKPLVFSGRLREQAERRLAETSRFVYAVSQANGMRRSGEGFAITVKVRVMHAQVRRLIRASGRWQPALWGEPINQHDMVATALLFSVAVIDGLDKLAYRFAPAQREDLVHLWRYVAHVIGVEPELIPGSYAEARRLAEMIFATQGAPDHDSRMLVDALLTRRVRSARTDGERRSAERFMAISCGLSRAVLGDELAEQLGVPRQRSPLVVPLLRAVAAASSRAHALPPLQDLALDLGDLRWRRVISMGLGGRPADFAPPERLAGSGT</sequence>
<protein>
    <recommendedName>
        <fullName evidence="1">ER-bound oxygenase mpaB/mpaB'/Rubber oxygenase catalytic domain-containing protein</fullName>
    </recommendedName>
</protein>
<proteinExistence type="predicted"/>
<gene>
    <name evidence="2" type="ordered locus">sce5500</name>
</gene>
<dbReference type="HOGENOM" id="CLU_049598_1_0_7"/>
<name>A9G2L7_SORC5</name>
<accession>A9G2L7</accession>
<feature type="domain" description="ER-bound oxygenase mpaB/mpaB'/Rubber oxygenase catalytic" evidence="1">
    <location>
        <begin position="117"/>
        <end position="355"/>
    </location>
</feature>
<dbReference type="STRING" id="448385.sce5500"/>
<keyword evidence="3" id="KW-1185">Reference proteome</keyword>